<feature type="active site" description="Acyl-thioester intermediate" evidence="2">
    <location>
        <position position="228"/>
    </location>
</feature>
<accession>A0A2U1C1D2</accession>
<dbReference type="CDD" id="cd05826">
    <property type="entry name" value="Sortase_B"/>
    <property type="match status" value="1"/>
</dbReference>
<evidence type="ECO:0000313" key="3">
    <source>
        <dbReference type="EMBL" id="PVY54719.1"/>
    </source>
</evidence>
<dbReference type="SUPFAM" id="SSF63817">
    <property type="entry name" value="Sortase"/>
    <property type="match status" value="1"/>
</dbReference>
<evidence type="ECO:0000256" key="1">
    <source>
        <dbReference type="ARBA" id="ARBA00022801"/>
    </source>
</evidence>
<dbReference type="Gene3D" id="2.40.260.10">
    <property type="entry name" value="Sortase"/>
    <property type="match status" value="1"/>
</dbReference>
<dbReference type="RefSeq" id="WP_116722152.1">
    <property type="nucleotide sequence ID" value="NZ_CP011524.1"/>
</dbReference>
<dbReference type="OrthoDB" id="9806013at2"/>
<dbReference type="InterPro" id="IPR009835">
    <property type="entry name" value="SrtB"/>
</dbReference>
<reference evidence="3 4" key="1">
    <citation type="submission" date="2018-04" db="EMBL/GenBank/DDBJ databases">
        <title>Genomic Encyclopedia of Type Strains, Phase IV (KMG-IV): sequencing the most valuable type-strain genomes for metagenomic binning, comparative biology and taxonomic classification.</title>
        <authorList>
            <person name="Goeker M."/>
        </authorList>
    </citation>
    <scope>NUCLEOTIDE SEQUENCE [LARGE SCALE GENOMIC DNA]</scope>
    <source>
        <strain evidence="3 4">DSM 26588</strain>
    </source>
</reference>
<comment type="caution">
    <text evidence="3">The sequence shown here is derived from an EMBL/GenBank/DDBJ whole genome shotgun (WGS) entry which is preliminary data.</text>
</comment>
<sequence length="269" mass="30409">MKRIRRIIRPMLCMVVLLIAMTTGVMGCYQKDPDPIEDPSGTSEVEATPISTVNRQTELADAKSRNPDAVAWLYIPGAEVDDPVMQAEDNGFYLNRDELREYSTWGCYYADCRNHLSGRDALDTNTVIYGHSANDCDPDGVRFTKLHRYMDADFVKENPYIYLSVDGDDLIFQITALFITDVGFDYIDPNPMGSKLTEFFQTVEKKNWLDIDGVTFSEGDTFLTLSTCCRKYDKTNSGNQRLVVMAKLLPEGATEQAFTVKLVKKPEMP</sequence>
<protein>
    <submittedName>
        <fullName evidence="3">Sortase B</fullName>
    </submittedName>
</protein>
<dbReference type="InterPro" id="IPR023365">
    <property type="entry name" value="Sortase_dom-sf"/>
</dbReference>
<keyword evidence="1" id="KW-0378">Hydrolase</keyword>
<organism evidence="3 4">
    <name type="scientific">Intestinimonas butyriciproducens</name>
    <dbReference type="NCBI Taxonomy" id="1297617"/>
    <lineage>
        <taxon>Bacteria</taxon>
        <taxon>Bacillati</taxon>
        <taxon>Bacillota</taxon>
        <taxon>Clostridia</taxon>
        <taxon>Eubacteriales</taxon>
        <taxon>Intestinimonas</taxon>
    </lineage>
</organism>
<dbReference type="GO" id="GO:0016787">
    <property type="term" value="F:hydrolase activity"/>
    <property type="evidence" value="ECO:0007669"/>
    <property type="project" value="UniProtKB-KW"/>
</dbReference>
<gene>
    <name evidence="3" type="ORF">C7373_105139</name>
</gene>
<dbReference type="GeneID" id="93230135"/>
<proteinExistence type="predicted"/>
<dbReference type="Proteomes" id="UP000245778">
    <property type="component" value="Unassembled WGS sequence"/>
</dbReference>
<feature type="active site" description="Proton donor/acceptor" evidence="2">
    <location>
        <position position="131"/>
    </location>
</feature>
<evidence type="ECO:0000256" key="2">
    <source>
        <dbReference type="PIRSR" id="PIRSR605754-1"/>
    </source>
</evidence>
<evidence type="ECO:0000313" key="4">
    <source>
        <dbReference type="Proteomes" id="UP000245778"/>
    </source>
</evidence>
<dbReference type="EMBL" id="QEKK01000005">
    <property type="protein sequence ID" value="PVY54719.1"/>
    <property type="molecule type" value="Genomic_DNA"/>
</dbReference>
<dbReference type="PROSITE" id="PS51257">
    <property type="entry name" value="PROKAR_LIPOPROTEIN"/>
    <property type="match status" value="1"/>
</dbReference>
<dbReference type="InterPro" id="IPR005754">
    <property type="entry name" value="Sortase"/>
</dbReference>
<name>A0A2U1C1D2_9FIRM</name>
<dbReference type="AlphaFoldDB" id="A0A2U1C1D2"/>
<dbReference type="Pfam" id="PF04203">
    <property type="entry name" value="Sortase"/>
    <property type="match status" value="1"/>
</dbReference>